<evidence type="ECO:0000256" key="2">
    <source>
        <dbReference type="ARBA" id="ARBA00022679"/>
    </source>
</evidence>
<evidence type="ECO:0000313" key="6">
    <source>
        <dbReference type="EMBL" id="UQS86535.1"/>
    </source>
</evidence>
<evidence type="ECO:0000256" key="3">
    <source>
        <dbReference type="ARBA" id="ARBA00022741"/>
    </source>
</evidence>
<proteinExistence type="inferred from homology"/>
<sequence>MKKLNVYIISDSSGETAFSVARIAVSQFPDVDVNYQRFPFIQTKSILTGILKMALADNAIIFHTLVNDELSSMIRTFTAQNGLYNSDCLQNSLNVISERTGDRPVRVPGLVHDLNEKYFDRIAAMEFAVANDDGKNPGGLTKADIVILGVSRTSKTPLSLYLANKNLNVANVPIAPNTQLPQEIWDVDPNRIFGLTNTPKALKKIRRARMVAYGLSPDTPYSDPVHIKEELKYAKNLYNKIGCVVINVFNKSIEETATIIMESLNLDTNNRH</sequence>
<accession>A0A976X567</accession>
<comment type="catalytic activity">
    <reaction evidence="5">
        <text>N(tele)-phospho-L-histidyl/L-threonyl-[pyruvate, phosphate dikinase] + ADP = N(tele)-phospho-L-histidyl/O-phospho-L-threonyl-[pyruvate, phosphate dikinase] + AMP + H(+)</text>
        <dbReference type="Rhea" id="RHEA:43692"/>
        <dbReference type="Rhea" id="RHEA-COMP:10650"/>
        <dbReference type="Rhea" id="RHEA-COMP:10651"/>
        <dbReference type="ChEBI" id="CHEBI:15378"/>
        <dbReference type="ChEBI" id="CHEBI:30013"/>
        <dbReference type="ChEBI" id="CHEBI:61977"/>
        <dbReference type="ChEBI" id="CHEBI:83586"/>
        <dbReference type="ChEBI" id="CHEBI:456215"/>
        <dbReference type="ChEBI" id="CHEBI:456216"/>
        <dbReference type="EC" id="2.7.11.32"/>
    </reaction>
</comment>
<dbReference type="PANTHER" id="PTHR31756:SF3">
    <property type="entry name" value="PYRUVATE, PHOSPHATE DIKINASE REGULATORY PROTEIN 1, CHLOROPLASTIC"/>
    <property type="match status" value="1"/>
</dbReference>
<keyword evidence="3 5" id="KW-0547">Nucleotide-binding</keyword>
<dbReference type="NCBIfam" id="NF003742">
    <property type="entry name" value="PRK05339.1"/>
    <property type="match status" value="1"/>
</dbReference>
<comment type="function">
    <text evidence="5">Bifunctional serine/threonine kinase and phosphorylase involved in the regulation of the pyruvate, phosphate dikinase (PPDK) by catalyzing its phosphorylation/dephosphorylation.</text>
</comment>
<comment type="similarity">
    <text evidence="5">Belongs to the pyruvate, phosphate/water dikinase regulatory protein family. PDRP subfamily.</text>
</comment>
<dbReference type="EC" id="2.7.11.32" evidence="5"/>
<dbReference type="HAMAP" id="MF_00921">
    <property type="entry name" value="PDRP"/>
    <property type="match status" value="1"/>
</dbReference>
<dbReference type="EC" id="2.7.4.27" evidence="5"/>
<dbReference type="RefSeq" id="WP_260116338.1">
    <property type="nucleotide sequence ID" value="NZ_CP093361.1"/>
</dbReference>
<keyword evidence="4 5" id="KW-0418">Kinase</keyword>
<dbReference type="InterPro" id="IPR005177">
    <property type="entry name" value="Kinase-pyrophosphorylase"/>
</dbReference>
<dbReference type="KEGG" id="lbe:MOO44_06480"/>
<reference evidence="6" key="1">
    <citation type="journal article" date="2022" name="Int. J. Syst. Evol. Microbiol.">
        <title>Apilactobacillus apisilvae sp. nov., Nicolia spurrieriana gen. nov. sp. nov., Bombilactobacillus folatiphilus sp. nov. and Bombilactobacillus thymidiniphilus sp. nov., four new lactic acid bacterial isolates from stingless bees Tetragonula carbonaria and Austroplebeia australis.</title>
        <authorList>
            <person name="Oliphant S.A."/>
            <person name="Watson-Haigh N.S."/>
            <person name="Sumby K.M."/>
            <person name="Gardner J."/>
            <person name="Groom S."/>
            <person name="Jiranek V."/>
        </authorList>
    </citation>
    <scope>NUCLEOTIDE SEQUENCE</scope>
    <source>
        <strain evidence="6">SGEP1_A5</strain>
    </source>
</reference>
<dbReference type="PANTHER" id="PTHR31756">
    <property type="entry name" value="PYRUVATE, PHOSPHATE DIKINASE REGULATORY PROTEIN 1, CHLOROPLASTIC"/>
    <property type="match status" value="1"/>
</dbReference>
<protein>
    <recommendedName>
        <fullName evidence="5">Putative pyruvate, phosphate dikinase regulatory protein</fullName>
        <shortName evidence="5">PPDK regulatory protein</shortName>
        <ecNumber evidence="5">2.7.11.32</ecNumber>
        <ecNumber evidence="5">2.7.4.27</ecNumber>
    </recommendedName>
</protein>
<gene>
    <name evidence="6" type="ORF">MOO44_06480</name>
</gene>
<keyword evidence="2 5" id="KW-0808">Transferase</keyword>
<dbReference type="GO" id="GO:0005524">
    <property type="term" value="F:ATP binding"/>
    <property type="evidence" value="ECO:0007669"/>
    <property type="project" value="InterPro"/>
</dbReference>
<comment type="catalytic activity">
    <reaction evidence="5">
        <text>N(tele)-phospho-L-histidyl/O-phospho-L-threonyl-[pyruvate, phosphate dikinase] + phosphate + H(+) = N(tele)-phospho-L-histidyl/L-threonyl-[pyruvate, phosphate dikinase] + diphosphate</text>
        <dbReference type="Rhea" id="RHEA:43696"/>
        <dbReference type="Rhea" id="RHEA-COMP:10650"/>
        <dbReference type="Rhea" id="RHEA-COMP:10651"/>
        <dbReference type="ChEBI" id="CHEBI:15378"/>
        <dbReference type="ChEBI" id="CHEBI:30013"/>
        <dbReference type="ChEBI" id="CHEBI:33019"/>
        <dbReference type="ChEBI" id="CHEBI:43474"/>
        <dbReference type="ChEBI" id="CHEBI:61977"/>
        <dbReference type="ChEBI" id="CHEBI:83586"/>
        <dbReference type="EC" id="2.7.4.27"/>
    </reaction>
</comment>
<dbReference type="AlphaFoldDB" id="A0A976X567"/>
<dbReference type="EMBL" id="CP093361">
    <property type="protein sequence ID" value="UQS86535.1"/>
    <property type="molecule type" value="Genomic_DNA"/>
</dbReference>
<keyword evidence="7" id="KW-1185">Reference proteome</keyword>
<evidence type="ECO:0000256" key="5">
    <source>
        <dbReference type="HAMAP-Rule" id="MF_00921"/>
    </source>
</evidence>
<evidence type="ECO:0000256" key="1">
    <source>
        <dbReference type="ARBA" id="ARBA00022527"/>
    </source>
</evidence>
<organism evidence="6 7">
    <name type="scientific">Nicoliella spurrieriana</name>
    <dbReference type="NCBI Taxonomy" id="2925830"/>
    <lineage>
        <taxon>Bacteria</taxon>
        <taxon>Bacillati</taxon>
        <taxon>Bacillota</taxon>
        <taxon>Bacilli</taxon>
        <taxon>Lactobacillales</taxon>
        <taxon>Lactobacillaceae</taxon>
        <taxon>Nicoliella</taxon>
    </lineage>
</organism>
<evidence type="ECO:0000256" key="4">
    <source>
        <dbReference type="ARBA" id="ARBA00022777"/>
    </source>
</evidence>
<evidence type="ECO:0000313" key="7">
    <source>
        <dbReference type="Proteomes" id="UP000831181"/>
    </source>
</evidence>
<dbReference type="InterPro" id="IPR026565">
    <property type="entry name" value="PPDK_reg"/>
</dbReference>
<dbReference type="GO" id="GO:0043531">
    <property type="term" value="F:ADP binding"/>
    <property type="evidence" value="ECO:0007669"/>
    <property type="project" value="UniProtKB-UniRule"/>
</dbReference>
<feature type="binding site" evidence="5">
    <location>
        <begin position="149"/>
        <end position="156"/>
    </location>
    <ligand>
        <name>ADP</name>
        <dbReference type="ChEBI" id="CHEBI:456216"/>
    </ligand>
</feature>
<dbReference type="GO" id="GO:0016776">
    <property type="term" value="F:phosphotransferase activity, phosphate group as acceptor"/>
    <property type="evidence" value="ECO:0007669"/>
    <property type="project" value="UniProtKB-UniRule"/>
</dbReference>
<dbReference type="Pfam" id="PF03618">
    <property type="entry name" value="Kinase-PPPase"/>
    <property type="match status" value="1"/>
</dbReference>
<dbReference type="Proteomes" id="UP000831181">
    <property type="component" value="Chromosome"/>
</dbReference>
<dbReference type="GO" id="GO:0004674">
    <property type="term" value="F:protein serine/threonine kinase activity"/>
    <property type="evidence" value="ECO:0007669"/>
    <property type="project" value="UniProtKB-UniRule"/>
</dbReference>
<name>A0A976X567_9LACO</name>
<keyword evidence="1 5" id="KW-0723">Serine/threonine-protein kinase</keyword>